<keyword evidence="1" id="KW-0472">Membrane</keyword>
<feature type="transmembrane region" description="Helical" evidence="1">
    <location>
        <begin position="65"/>
        <end position="86"/>
    </location>
</feature>
<dbReference type="SUPFAM" id="SSF88659">
    <property type="entry name" value="Sigma3 and sigma4 domains of RNA polymerase sigma factors"/>
    <property type="match status" value="1"/>
</dbReference>
<evidence type="ECO:0000259" key="2">
    <source>
        <dbReference type="Pfam" id="PF04545"/>
    </source>
</evidence>
<dbReference type="EMBL" id="AMXN01000002">
    <property type="protein sequence ID" value="ELS62103.1"/>
    <property type="molecule type" value="Genomic_DNA"/>
</dbReference>
<dbReference type="AlphaFoldDB" id="A0A9W5PDQ5"/>
<keyword evidence="1" id="KW-0812">Transmembrane</keyword>
<dbReference type="InterPro" id="IPR013324">
    <property type="entry name" value="RNA_pol_sigma_r3/r4-like"/>
</dbReference>
<keyword evidence="1" id="KW-1133">Transmembrane helix</keyword>
<dbReference type="GO" id="GO:0003700">
    <property type="term" value="F:DNA-binding transcription factor activity"/>
    <property type="evidence" value="ECO:0007669"/>
    <property type="project" value="InterPro"/>
</dbReference>
<dbReference type="InterPro" id="IPR036388">
    <property type="entry name" value="WH-like_DNA-bd_sf"/>
</dbReference>
<dbReference type="Pfam" id="PF04545">
    <property type="entry name" value="Sigma70_r4"/>
    <property type="match status" value="1"/>
</dbReference>
<protein>
    <recommendedName>
        <fullName evidence="2">RNA polymerase sigma-70 region 4 domain-containing protein</fullName>
    </recommendedName>
</protein>
<keyword evidence="4" id="KW-1185">Reference proteome</keyword>
<evidence type="ECO:0000256" key="1">
    <source>
        <dbReference type="SAM" id="Phobius"/>
    </source>
</evidence>
<organism evidence="3 4">
    <name type="scientific">Bacillus inaquosorum KCTC 13429</name>
    <dbReference type="NCBI Taxonomy" id="1236548"/>
    <lineage>
        <taxon>Bacteria</taxon>
        <taxon>Bacillati</taxon>
        <taxon>Bacillota</taxon>
        <taxon>Bacilli</taxon>
        <taxon>Bacillales</taxon>
        <taxon>Bacillaceae</taxon>
        <taxon>Bacillus</taxon>
    </lineage>
</organism>
<proteinExistence type="predicted"/>
<evidence type="ECO:0000313" key="4">
    <source>
        <dbReference type="Proteomes" id="UP000011182"/>
    </source>
</evidence>
<reference evidence="3 4" key="1">
    <citation type="journal article" date="2014" name="Syst. Appl. Microbiol.">
        <title>Genomic insights into the taxonomic status of the three subspecies of Bacillus subtilis.</title>
        <authorList>
            <person name="Yi H."/>
            <person name="Chun J."/>
            <person name="Cha C.J."/>
        </authorList>
    </citation>
    <scope>NUCLEOTIDE SEQUENCE [LARGE SCALE GENOMIC DNA]</scope>
    <source>
        <strain evidence="3 4">KCTC 13429</strain>
    </source>
</reference>
<comment type="caution">
    <text evidence="3">The sequence shown here is derived from an EMBL/GenBank/DDBJ whole genome shotgun (WGS) entry which is preliminary data.</text>
</comment>
<evidence type="ECO:0000313" key="3">
    <source>
        <dbReference type="EMBL" id="ELS62103.1"/>
    </source>
</evidence>
<feature type="domain" description="RNA polymerase sigma-70 region 4" evidence="2">
    <location>
        <begin position="9"/>
        <end position="47"/>
    </location>
</feature>
<dbReference type="GO" id="GO:0006352">
    <property type="term" value="P:DNA-templated transcription initiation"/>
    <property type="evidence" value="ECO:0007669"/>
    <property type="project" value="InterPro"/>
</dbReference>
<accession>A0A9W5PDQ5</accession>
<gene>
    <name evidence="3" type="ORF">BSI_11820</name>
</gene>
<sequence length="98" mass="11671">MIILYHRIVGRFGLDLKKEKTQREIAKELSISCNYVSRIEKRAPMKMFHKFIGQRRRKGRKRVGCIFNNFIYIYSFFSSAFMMNMLPSSPFPNRGDLI</sequence>
<name>A0A9W5PDQ5_9BACI</name>
<dbReference type="Gene3D" id="1.10.10.10">
    <property type="entry name" value="Winged helix-like DNA-binding domain superfamily/Winged helix DNA-binding domain"/>
    <property type="match status" value="1"/>
</dbReference>
<dbReference type="InterPro" id="IPR007630">
    <property type="entry name" value="RNA_pol_sigma70_r4"/>
</dbReference>
<dbReference type="Proteomes" id="UP000011182">
    <property type="component" value="Unassembled WGS sequence"/>
</dbReference>